<sequence length="210" mass="23243">MKNPDGLNREELESPQEQVAEAGIEQAEETRIEEEIREVQAELREGVGELNEHLDELEELQSDESLSEKAKNVLMAGIKEIKDYVSANSMVNMLAGIAMAGTVGESIRELASGDKDIKEVATTVLGGVVFWGIAKAVAYLGWGRKAQQQEMARAERDNEAQEAVPVEDGEVVEAQPVEEVEEALPSEDDTENQIKKLKNDLDEKYKDKTE</sequence>
<dbReference type="Proteomes" id="UP000178774">
    <property type="component" value="Unassembled WGS sequence"/>
</dbReference>
<organism evidence="2 3">
    <name type="scientific">Candidatus Staskawiczbacteria bacterium RIFCSPHIGHO2_01_FULL_41_41</name>
    <dbReference type="NCBI Taxonomy" id="1802203"/>
    <lineage>
        <taxon>Bacteria</taxon>
        <taxon>Candidatus Staskawicziibacteriota</taxon>
    </lineage>
</organism>
<evidence type="ECO:0000313" key="3">
    <source>
        <dbReference type="Proteomes" id="UP000178774"/>
    </source>
</evidence>
<feature type="compositionally biased region" description="Acidic residues" evidence="1">
    <location>
        <begin position="165"/>
        <end position="191"/>
    </location>
</feature>
<comment type="caution">
    <text evidence="2">The sequence shown here is derived from an EMBL/GenBank/DDBJ whole genome shotgun (WGS) entry which is preliminary data.</text>
</comment>
<dbReference type="AlphaFoldDB" id="A0A1G2HW47"/>
<feature type="compositionally biased region" description="Basic and acidic residues" evidence="1">
    <location>
        <begin position="192"/>
        <end position="210"/>
    </location>
</feature>
<evidence type="ECO:0000256" key="1">
    <source>
        <dbReference type="SAM" id="MobiDB-lite"/>
    </source>
</evidence>
<protein>
    <submittedName>
        <fullName evidence="2">Uncharacterized protein</fullName>
    </submittedName>
</protein>
<reference evidence="2 3" key="1">
    <citation type="journal article" date="2016" name="Nat. Commun.">
        <title>Thousands of microbial genomes shed light on interconnected biogeochemical processes in an aquifer system.</title>
        <authorList>
            <person name="Anantharaman K."/>
            <person name="Brown C.T."/>
            <person name="Hug L.A."/>
            <person name="Sharon I."/>
            <person name="Castelle C.J."/>
            <person name="Probst A.J."/>
            <person name="Thomas B.C."/>
            <person name="Singh A."/>
            <person name="Wilkins M.J."/>
            <person name="Karaoz U."/>
            <person name="Brodie E.L."/>
            <person name="Williams K.H."/>
            <person name="Hubbard S.S."/>
            <person name="Banfield J.F."/>
        </authorList>
    </citation>
    <scope>NUCLEOTIDE SEQUENCE [LARGE SCALE GENOMIC DNA]</scope>
</reference>
<feature type="region of interest" description="Disordered" evidence="1">
    <location>
        <begin position="154"/>
        <end position="210"/>
    </location>
</feature>
<gene>
    <name evidence="2" type="ORF">A2822_01820</name>
</gene>
<feature type="region of interest" description="Disordered" evidence="1">
    <location>
        <begin position="1"/>
        <end position="31"/>
    </location>
</feature>
<dbReference type="EMBL" id="MHOP01000005">
    <property type="protein sequence ID" value="OGZ66461.1"/>
    <property type="molecule type" value="Genomic_DNA"/>
</dbReference>
<accession>A0A1G2HW47</accession>
<proteinExistence type="predicted"/>
<evidence type="ECO:0000313" key="2">
    <source>
        <dbReference type="EMBL" id="OGZ66461.1"/>
    </source>
</evidence>
<name>A0A1G2HW47_9BACT</name>